<dbReference type="InterPro" id="IPR007372">
    <property type="entry name" value="Lipid/polyisoprenoid-bd_YceI"/>
</dbReference>
<dbReference type="RefSeq" id="WP_152575195.1">
    <property type="nucleotide sequence ID" value="NZ_VIKU02000004.1"/>
</dbReference>
<reference evidence="3" key="1">
    <citation type="submission" date="2019-07" db="EMBL/GenBank/DDBJ databases">
        <authorList>
            <person name="De-Chao Zhang Q."/>
        </authorList>
    </citation>
    <scope>NUCLEOTIDE SEQUENCE</scope>
    <source>
        <strain evidence="3">TP-CH-4</strain>
    </source>
</reference>
<dbReference type="InterPro" id="IPR036761">
    <property type="entry name" value="TTHA0802/YceI-like_sf"/>
</dbReference>
<dbReference type="EMBL" id="VIKU02000004">
    <property type="protein sequence ID" value="NHF60709.1"/>
    <property type="molecule type" value="Genomic_DNA"/>
</dbReference>
<evidence type="ECO:0000256" key="1">
    <source>
        <dbReference type="SAM" id="SignalP"/>
    </source>
</evidence>
<dbReference type="Proteomes" id="UP000707206">
    <property type="component" value="Unassembled WGS sequence"/>
</dbReference>
<organism evidence="3 4">
    <name type="scientific">Pelagihabitans pacificus</name>
    <dbReference type="NCBI Taxonomy" id="2696054"/>
    <lineage>
        <taxon>Bacteria</taxon>
        <taxon>Pseudomonadati</taxon>
        <taxon>Bacteroidota</taxon>
        <taxon>Flavobacteriia</taxon>
        <taxon>Flavobacteriales</taxon>
        <taxon>Flavobacteriaceae</taxon>
        <taxon>Pelagihabitans</taxon>
    </lineage>
</organism>
<keyword evidence="4" id="KW-1185">Reference proteome</keyword>
<dbReference type="AlphaFoldDB" id="A0A967E7X5"/>
<comment type="caution">
    <text evidence="3">The sequence shown here is derived from an EMBL/GenBank/DDBJ whole genome shotgun (WGS) entry which is preliminary data.</text>
</comment>
<proteinExistence type="predicted"/>
<dbReference type="Pfam" id="PF04264">
    <property type="entry name" value="YceI"/>
    <property type="match status" value="1"/>
</dbReference>
<dbReference type="Gene3D" id="2.40.128.110">
    <property type="entry name" value="Lipid/polyisoprenoid-binding, YceI-like"/>
    <property type="match status" value="1"/>
</dbReference>
<feature type="signal peptide" evidence="1">
    <location>
        <begin position="1"/>
        <end position="22"/>
    </location>
</feature>
<dbReference type="PANTHER" id="PTHR34406">
    <property type="entry name" value="PROTEIN YCEI"/>
    <property type="match status" value="1"/>
</dbReference>
<evidence type="ECO:0000313" key="4">
    <source>
        <dbReference type="Proteomes" id="UP000707206"/>
    </source>
</evidence>
<evidence type="ECO:0000313" key="3">
    <source>
        <dbReference type="EMBL" id="NHF60709.1"/>
    </source>
</evidence>
<protein>
    <submittedName>
        <fullName evidence="3">YceI family protein</fullName>
    </submittedName>
</protein>
<accession>A0A967E7X5</accession>
<gene>
    <name evidence="3" type="ORF">FK220_015240</name>
</gene>
<dbReference type="PANTHER" id="PTHR34406:SF1">
    <property type="entry name" value="PROTEIN YCEI"/>
    <property type="match status" value="1"/>
</dbReference>
<evidence type="ECO:0000259" key="2">
    <source>
        <dbReference type="SMART" id="SM00867"/>
    </source>
</evidence>
<keyword evidence="1" id="KW-0732">Signal</keyword>
<dbReference type="SUPFAM" id="SSF101874">
    <property type="entry name" value="YceI-like"/>
    <property type="match status" value="1"/>
</dbReference>
<sequence length="190" mass="21364">MRTKLLLLSFLTLLSLHYTTTAQEQSFNLKKSSLEWTGKAAFDAYSLTGTIKAKKGNLKVVNGQITKLTVTIDMKSLDHDNNNLKTHLRGSDFFEVKTYPTATFVLNEPVTVKEGEVVLKGNMTIKKTTMKESIKVKLEKVDEGIKLSLDHLLDRTLYGVEYNSPSIFESIKKNAIADEFQLNGVIVFEN</sequence>
<feature type="chain" id="PRO_5038065978" evidence="1">
    <location>
        <begin position="23"/>
        <end position="190"/>
    </location>
</feature>
<feature type="domain" description="Lipid/polyisoprenoid-binding YceI-like" evidence="2">
    <location>
        <begin position="26"/>
        <end position="189"/>
    </location>
</feature>
<dbReference type="SMART" id="SM00867">
    <property type="entry name" value="YceI"/>
    <property type="match status" value="1"/>
</dbReference>
<name>A0A967E7X5_9FLAO</name>
<reference evidence="3" key="2">
    <citation type="submission" date="2020-03" db="EMBL/GenBank/DDBJ databases">
        <title>Flavobacteriaceae bacterium strain TP-CH-4, a member of the family Flavobacteriaceae isolated from a deep-sea seamount.</title>
        <authorList>
            <person name="Zhang D.-C."/>
        </authorList>
    </citation>
    <scope>NUCLEOTIDE SEQUENCE</scope>
    <source>
        <strain evidence="3">TP-CH-4</strain>
    </source>
</reference>